<evidence type="ECO:0000256" key="2">
    <source>
        <dbReference type="ARBA" id="ARBA00022475"/>
    </source>
</evidence>
<evidence type="ECO:0000256" key="6">
    <source>
        <dbReference type="SAM" id="Phobius"/>
    </source>
</evidence>
<keyword evidence="3 6" id="KW-0812">Transmembrane</keyword>
<comment type="caution">
    <text evidence="8">The sequence shown here is derived from an EMBL/GenBank/DDBJ whole genome shotgun (WGS) entry which is preliminary data.</text>
</comment>
<dbReference type="EMBL" id="MFYX01000126">
    <property type="protein sequence ID" value="OGK01388.1"/>
    <property type="molecule type" value="Genomic_DNA"/>
</dbReference>
<accession>A0A1F7F475</accession>
<protein>
    <recommendedName>
        <fullName evidence="7">Membrane transport protein MMPL domain-containing protein</fullName>
    </recommendedName>
</protein>
<gene>
    <name evidence="8" type="ORF">A2519_14835</name>
</gene>
<keyword evidence="2" id="KW-1003">Cell membrane</keyword>
<feature type="transmembrane region" description="Helical" evidence="6">
    <location>
        <begin position="249"/>
        <end position="269"/>
    </location>
</feature>
<comment type="subcellular location">
    <subcellularLocation>
        <location evidence="1">Cell membrane</location>
        <topology evidence="1">Multi-pass membrane protein</topology>
    </subcellularLocation>
</comment>
<dbReference type="GO" id="GO:0005886">
    <property type="term" value="C:plasma membrane"/>
    <property type="evidence" value="ECO:0007669"/>
    <property type="project" value="UniProtKB-SubCell"/>
</dbReference>
<evidence type="ECO:0000313" key="9">
    <source>
        <dbReference type="Proteomes" id="UP000179243"/>
    </source>
</evidence>
<feature type="transmembrane region" description="Helical" evidence="6">
    <location>
        <begin position="275"/>
        <end position="293"/>
    </location>
</feature>
<evidence type="ECO:0000259" key="7">
    <source>
        <dbReference type="Pfam" id="PF03176"/>
    </source>
</evidence>
<name>A0A1F7F475_UNCRA</name>
<feature type="transmembrane region" description="Helical" evidence="6">
    <location>
        <begin position="353"/>
        <end position="375"/>
    </location>
</feature>
<dbReference type="Gene3D" id="1.20.1640.10">
    <property type="entry name" value="Multidrug efflux transporter AcrB transmembrane domain"/>
    <property type="match status" value="1"/>
</dbReference>
<dbReference type="Proteomes" id="UP000179243">
    <property type="component" value="Unassembled WGS sequence"/>
</dbReference>
<dbReference type="AlphaFoldDB" id="A0A1F7F475"/>
<sequence>MSFFDEKIGTLLPVYMAWVLRHRVFVLLITIAILAVSGFLATRLTSDNVMVKYFKKNSEIRIADEVLNSFIGGTSELAVVITGKNQEVFRNPGFLVLLDTLQTRINTIPGVGKTISFANYIKRIHRSMNNNSDAFSSIPASPDMIAQYLLLISYEDYETLVDESFTEGRIVVQIKEASTDYYRDVIKKIQTLVPAGMKEYADISMTGTADLMLTVNRLVVKGQISSIIASAIIVLLLSAAVFRSITGGLLTIVPLTVAVVINFGVMGFLGIPLEVGTALTASIAIGVGVDYAIHYINSVKKNAGDARGPSGACEKATRLSGSAILFNALSVAAGFLVLNLSSFIPLIRLGNLIALTMVTASCATLTLLPILMQVIKPRFLGK</sequence>
<dbReference type="SUPFAM" id="SSF82866">
    <property type="entry name" value="Multidrug efflux transporter AcrB transmembrane domain"/>
    <property type="match status" value="1"/>
</dbReference>
<feature type="transmembrane region" description="Helical" evidence="6">
    <location>
        <begin position="224"/>
        <end position="242"/>
    </location>
</feature>
<dbReference type="Pfam" id="PF03176">
    <property type="entry name" value="MMPL"/>
    <property type="match status" value="1"/>
</dbReference>
<evidence type="ECO:0000256" key="1">
    <source>
        <dbReference type="ARBA" id="ARBA00004651"/>
    </source>
</evidence>
<feature type="transmembrane region" description="Helical" evidence="6">
    <location>
        <begin position="324"/>
        <end position="347"/>
    </location>
</feature>
<feature type="domain" description="Membrane transport protein MMPL" evidence="7">
    <location>
        <begin position="169"/>
        <end position="375"/>
    </location>
</feature>
<evidence type="ECO:0000256" key="5">
    <source>
        <dbReference type="ARBA" id="ARBA00023136"/>
    </source>
</evidence>
<evidence type="ECO:0000256" key="3">
    <source>
        <dbReference type="ARBA" id="ARBA00022692"/>
    </source>
</evidence>
<dbReference type="InterPro" id="IPR050545">
    <property type="entry name" value="Mycobact_MmpL"/>
</dbReference>
<feature type="transmembrane region" description="Helical" evidence="6">
    <location>
        <begin position="24"/>
        <end position="42"/>
    </location>
</feature>
<proteinExistence type="predicted"/>
<dbReference type="InterPro" id="IPR004869">
    <property type="entry name" value="MMPL_dom"/>
</dbReference>
<reference evidence="8 9" key="1">
    <citation type="journal article" date="2016" name="Nat. Commun.">
        <title>Thousands of microbial genomes shed light on interconnected biogeochemical processes in an aquifer system.</title>
        <authorList>
            <person name="Anantharaman K."/>
            <person name="Brown C.T."/>
            <person name="Hug L.A."/>
            <person name="Sharon I."/>
            <person name="Castelle C.J."/>
            <person name="Probst A.J."/>
            <person name="Thomas B.C."/>
            <person name="Singh A."/>
            <person name="Wilkins M.J."/>
            <person name="Karaoz U."/>
            <person name="Brodie E.L."/>
            <person name="Williams K.H."/>
            <person name="Hubbard S.S."/>
            <person name="Banfield J.F."/>
        </authorList>
    </citation>
    <scope>NUCLEOTIDE SEQUENCE [LARGE SCALE GENOMIC DNA]</scope>
</reference>
<keyword evidence="5 6" id="KW-0472">Membrane</keyword>
<organism evidence="8 9">
    <name type="scientific">Candidatus Raymondbacteria bacterium RIFOXYD12_FULL_49_13</name>
    <dbReference type="NCBI Taxonomy" id="1817890"/>
    <lineage>
        <taxon>Bacteria</taxon>
        <taxon>Raymondiibacteriota</taxon>
    </lineage>
</organism>
<evidence type="ECO:0000256" key="4">
    <source>
        <dbReference type="ARBA" id="ARBA00022989"/>
    </source>
</evidence>
<evidence type="ECO:0000313" key="8">
    <source>
        <dbReference type="EMBL" id="OGK01388.1"/>
    </source>
</evidence>
<dbReference type="PANTHER" id="PTHR33406">
    <property type="entry name" value="MEMBRANE PROTEIN MJ1562-RELATED"/>
    <property type="match status" value="1"/>
</dbReference>
<keyword evidence="4 6" id="KW-1133">Transmembrane helix</keyword>
<dbReference type="PANTHER" id="PTHR33406:SF12">
    <property type="entry name" value="BLR2997 PROTEIN"/>
    <property type="match status" value="1"/>
</dbReference>